<dbReference type="Proteomes" id="UP000504603">
    <property type="component" value="Unplaced"/>
</dbReference>
<feature type="domain" description="Reverse transcriptase zinc-binding" evidence="1">
    <location>
        <begin position="88"/>
        <end position="157"/>
    </location>
</feature>
<sequence length="220" mass="25865">MKKNLPFYSASLLLYQLALVMKRWRWNESLIRNSFLEEEADIILNIPLSTCNQHDEVIWGPDKKDKFSVKSTYRLGVHLASADEVQTSNSEEEAKKWKKLWRTLVPTKVKICCWRIYNDIISTIAILNKKGIVIRQGCSFCKKEEEESSTHIFWNCRNMIYHSKENPNIQTLIEEIEIVLRNHNLKGETNLVKRVRRSTIEGSSWTTPPHHRWTLPGWTP</sequence>
<name>A0A6J1D5Y4_MOMCH</name>
<dbReference type="Pfam" id="PF13966">
    <property type="entry name" value="zf-RVT"/>
    <property type="match status" value="1"/>
</dbReference>
<evidence type="ECO:0000259" key="1">
    <source>
        <dbReference type="Pfam" id="PF13966"/>
    </source>
</evidence>
<dbReference type="GeneID" id="111017927"/>
<organism evidence="2 3">
    <name type="scientific">Momordica charantia</name>
    <name type="common">Bitter gourd</name>
    <name type="synonym">Balsam pear</name>
    <dbReference type="NCBI Taxonomy" id="3673"/>
    <lineage>
        <taxon>Eukaryota</taxon>
        <taxon>Viridiplantae</taxon>
        <taxon>Streptophyta</taxon>
        <taxon>Embryophyta</taxon>
        <taxon>Tracheophyta</taxon>
        <taxon>Spermatophyta</taxon>
        <taxon>Magnoliopsida</taxon>
        <taxon>eudicotyledons</taxon>
        <taxon>Gunneridae</taxon>
        <taxon>Pentapetalae</taxon>
        <taxon>rosids</taxon>
        <taxon>fabids</taxon>
        <taxon>Cucurbitales</taxon>
        <taxon>Cucurbitaceae</taxon>
        <taxon>Momordiceae</taxon>
        <taxon>Momordica</taxon>
    </lineage>
</organism>
<gene>
    <name evidence="3" type="primary">LOC111017927</name>
</gene>
<dbReference type="KEGG" id="mcha:111017927"/>
<evidence type="ECO:0000313" key="2">
    <source>
        <dbReference type="Proteomes" id="UP000504603"/>
    </source>
</evidence>
<evidence type="ECO:0000313" key="3">
    <source>
        <dbReference type="RefSeq" id="XP_022149515.1"/>
    </source>
</evidence>
<proteinExistence type="predicted"/>
<dbReference type="AlphaFoldDB" id="A0A6J1D5Y4"/>
<accession>A0A6J1D5Y4</accession>
<keyword evidence="2" id="KW-1185">Reference proteome</keyword>
<dbReference type="OrthoDB" id="999432at2759"/>
<dbReference type="InterPro" id="IPR026960">
    <property type="entry name" value="RVT-Znf"/>
</dbReference>
<reference evidence="3" key="1">
    <citation type="submission" date="2025-08" db="UniProtKB">
        <authorList>
            <consortium name="RefSeq"/>
        </authorList>
    </citation>
    <scope>IDENTIFICATION</scope>
    <source>
        <strain evidence="3">OHB3-1</strain>
    </source>
</reference>
<protein>
    <submittedName>
        <fullName evidence="3">Uncharacterized protein LOC111017927</fullName>
    </submittedName>
</protein>
<dbReference type="RefSeq" id="XP_022149515.1">
    <property type="nucleotide sequence ID" value="XM_022293823.1"/>
</dbReference>